<keyword evidence="1" id="KW-0812">Transmembrane</keyword>
<sequence>MKTKSKSFKRKFPYDSDFDCQPIGISKKQNLGPIDAFGHAIIINGDNHTLKPPLATYCLHEEPSAVRDLDTCKPAHSHINIDSEPVVLPILILRMLFVLFCHSLHVCLCIAAVTFSSVGIAQSNKQKEICPDGSDQFPVNKGDVMFALDNIQAPSARVTNPEHDHVVHEHSIVATVQVLALLDLKRPPIITWYGVLRDSVVASEVVVRFHGYGGEIKPI</sequence>
<dbReference type="Proteomes" id="UP001151760">
    <property type="component" value="Unassembled WGS sequence"/>
</dbReference>
<reference evidence="2" key="1">
    <citation type="journal article" date="2022" name="Int. J. Mol. Sci.">
        <title>Draft Genome of Tanacetum Coccineum: Genomic Comparison of Closely Related Tanacetum-Family Plants.</title>
        <authorList>
            <person name="Yamashiro T."/>
            <person name="Shiraishi A."/>
            <person name="Nakayama K."/>
            <person name="Satake H."/>
        </authorList>
    </citation>
    <scope>NUCLEOTIDE SEQUENCE</scope>
</reference>
<feature type="non-terminal residue" evidence="2">
    <location>
        <position position="219"/>
    </location>
</feature>
<evidence type="ECO:0000313" key="2">
    <source>
        <dbReference type="EMBL" id="GJU01407.1"/>
    </source>
</evidence>
<evidence type="ECO:0000313" key="3">
    <source>
        <dbReference type="Proteomes" id="UP001151760"/>
    </source>
</evidence>
<gene>
    <name evidence="2" type="ORF">Tco_1111745</name>
</gene>
<keyword evidence="3" id="KW-1185">Reference proteome</keyword>
<accession>A0ABQ5IMJ9</accession>
<proteinExistence type="predicted"/>
<protein>
    <submittedName>
        <fullName evidence="2">Uncharacterized protein</fullName>
    </submittedName>
</protein>
<comment type="caution">
    <text evidence="2">The sequence shown here is derived from an EMBL/GenBank/DDBJ whole genome shotgun (WGS) entry which is preliminary data.</text>
</comment>
<dbReference type="EMBL" id="BQNB010020961">
    <property type="protein sequence ID" value="GJU01407.1"/>
    <property type="molecule type" value="Genomic_DNA"/>
</dbReference>
<evidence type="ECO:0000256" key="1">
    <source>
        <dbReference type="SAM" id="Phobius"/>
    </source>
</evidence>
<keyword evidence="1" id="KW-0472">Membrane</keyword>
<feature type="transmembrane region" description="Helical" evidence="1">
    <location>
        <begin position="96"/>
        <end position="121"/>
    </location>
</feature>
<reference evidence="2" key="2">
    <citation type="submission" date="2022-01" db="EMBL/GenBank/DDBJ databases">
        <authorList>
            <person name="Yamashiro T."/>
            <person name="Shiraishi A."/>
            <person name="Satake H."/>
            <person name="Nakayama K."/>
        </authorList>
    </citation>
    <scope>NUCLEOTIDE SEQUENCE</scope>
</reference>
<organism evidence="2 3">
    <name type="scientific">Tanacetum coccineum</name>
    <dbReference type="NCBI Taxonomy" id="301880"/>
    <lineage>
        <taxon>Eukaryota</taxon>
        <taxon>Viridiplantae</taxon>
        <taxon>Streptophyta</taxon>
        <taxon>Embryophyta</taxon>
        <taxon>Tracheophyta</taxon>
        <taxon>Spermatophyta</taxon>
        <taxon>Magnoliopsida</taxon>
        <taxon>eudicotyledons</taxon>
        <taxon>Gunneridae</taxon>
        <taxon>Pentapetalae</taxon>
        <taxon>asterids</taxon>
        <taxon>campanulids</taxon>
        <taxon>Asterales</taxon>
        <taxon>Asteraceae</taxon>
        <taxon>Asteroideae</taxon>
        <taxon>Anthemideae</taxon>
        <taxon>Anthemidinae</taxon>
        <taxon>Tanacetum</taxon>
    </lineage>
</organism>
<name>A0ABQ5IMJ9_9ASTR</name>
<keyword evidence="1" id="KW-1133">Transmembrane helix</keyword>